<evidence type="ECO:0000313" key="4">
    <source>
        <dbReference type="Proteomes" id="UP000076079"/>
    </source>
</evidence>
<dbReference type="Proteomes" id="UP000076079">
    <property type="component" value="Chromosome"/>
</dbReference>
<dbReference type="AlphaFoldDB" id="A0A143PQW3"/>
<gene>
    <name evidence="3" type="primary">strE</name>
    <name evidence="3" type="ORF">LuPra_03751</name>
</gene>
<dbReference type="STRING" id="1855912.LuPra_03751"/>
<name>A0A143PQW3_LUTPR</name>
<reference evidence="4" key="2">
    <citation type="submission" date="2016-04" db="EMBL/GenBank/DDBJ databases">
        <title>First Complete Genome Sequence of a Subdivision 6 Acidobacterium.</title>
        <authorList>
            <person name="Huang S."/>
            <person name="Vieira S."/>
            <person name="Bunk B."/>
            <person name="Riedel T."/>
            <person name="Sproeer C."/>
            <person name="Overmann J."/>
        </authorList>
    </citation>
    <scope>NUCLEOTIDE SEQUENCE [LARGE SCALE GENOMIC DNA]</scope>
    <source>
        <strain evidence="4">DSM 100886 HEG_-6_39</strain>
    </source>
</reference>
<feature type="domain" description="NAD-dependent epimerase/dehydratase" evidence="2">
    <location>
        <begin position="15"/>
        <end position="253"/>
    </location>
</feature>
<sequence precursor="true">MPPPRAVEGDFRVKALVTGAAGFIGSTLTDRLVAQGAEVVGIDCFTDYYPRSLKERNLAGARDAANFRFVEADLLDADLDALLDNVTHVFHLAAQAGVRKSWGRDFSVYVSNNIAATQRLLEACNGRPLDRFVYASTSSVYGDEAAIPMREEQRLQPLSPYGVSKLAAEHLGHLYHVNHGVPFVALRYFTVYGPRQRPDMGFHRFLTAAMDGRPLARYGDGEQTRDFTFVADAVTATTAAGTKGVPGRVYNVGGGSRVTVNHVFEIIERLVGPVTIDQQSPQKGDMRDTYADTSRAAADLGFAPSVTLEQGLAEEYAWLRSERA</sequence>
<dbReference type="GO" id="GO:0008460">
    <property type="term" value="F:dTDP-glucose 4,6-dehydratase activity"/>
    <property type="evidence" value="ECO:0007669"/>
    <property type="project" value="UniProtKB-EC"/>
</dbReference>
<reference evidence="3 4" key="1">
    <citation type="journal article" date="2016" name="Genome Announc.">
        <title>First Complete Genome Sequence of a Subdivision 6 Acidobacterium Strain.</title>
        <authorList>
            <person name="Huang S."/>
            <person name="Vieira S."/>
            <person name="Bunk B."/>
            <person name="Riedel T."/>
            <person name="Sproer C."/>
            <person name="Overmann J."/>
        </authorList>
    </citation>
    <scope>NUCLEOTIDE SEQUENCE [LARGE SCALE GENOMIC DNA]</scope>
    <source>
        <strain evidence="4">DSM 100886 HEG_-6_39</strain>
    </source>
</reference>
<dbReference type="EC" id="4.2.1.46" evidence="3"/>
<dbReference type="InterPro" id="IPR001509">
    <property type="entry name" value="Epimerase_deHydtase"/>
</dbReference>
<evidence type="ECO:0000313" key="3">
    <source>
        <dbReference type="EMBL" id="AMY10518.1"/>
    </source>
</evidence>
<dbReference type="InterPro" id="IPR036291">
    <property type="entry name" value="NAD(P)-bd_dom_sf"/>
</dbReference>
<dbReference type="Gene3D" id="3.90.25.10">
    <property type="entry name" value="UDP-galactose 4-epimerase, domain 1"/>
    <property type="match status" value="1"/>
</dbReference>
<keyword evidence="4" id="KW-1185">Reference proteome</keyword>
<dbReference type="PANTHER" id="PTHR43000">
    <property type="entry name" value="DTDP-D-GLUCOSE 4,6-DEHYDRATASE-RELATED"/>
    <property type="match status" value="1"/>
</dbReference>
<dbReference type="KEGG" id="abac:LuPra_03751"/>
<accession>A0A143PQW3</accession>
<proteinExistence type="inferred from homology"/>
<dbReference type="EMBL" id="CP015136">
    <property type="protein sequence ID" value="AMY10518.1"/>
    <property type="molecule type" value="Genomic_DNA"/>
</dbReference>
<comment type="similarity">
    <text evidence="1">Belongs to the NAD(P)-dependent epimerase/dehydratase family.</text>
</comment>
<evidence type="ECO:0000259" key="2">
    <source>
        <dbReference type="Pfam" id="PF01370"/>
    </source>
</evidence>
<dbReference type="SUPFAM" id="SSF51735">
    <property type="entry name" value="NAD(P)-binding Rossmann-fold domains"/>
    <property type="match status" value="1"/>
</dbReference>
<keyword evidence="3" id="KW-0456">Lyase</keyword>
<dbReference type="PATRIC" id="fig|1813736.3.peg.3960"/>
<dbReference type="Pfam" id="PF01370">
    <property type="entry name" value="Epimerase"/>
    <property type="match status" value="1"/>
</dbReference>
<dbReference type="Gene3D" id="3.40.50.720">
    <property type="entry name" value="NAD(P)-binding Rossmann-like Domain"/>
    <property type="match status" value="1"/>
</dbReference>
<organism evidence="3 4">
    <name type="scientific">Luteitalea pratensis</name>
    <dbReference type="NCBI Taxonomy" id="1855912"/>
    <lineage>
        <taxon>Bacteria</taxon>
        <taxon>Pseudomonadati</taxon>
        <taxon>Acidobacteriota</taxon>
        <taxon>Vicinamibacteria</taxon>
        <taxon>Vicinamibacterales</taxon>
        <taxon>Vicinamibacteraceae</taxon>
        <taxon>Luteitalea</taxon>
    </lineage>
</organism>
<dbReference type="PRINTS" id="PR01713">
    <property type="entry name" value="NUCEPIMERASE"/>
</dbReference>
<protein>
    <submittedName>
        <fullName evidence="3">dTDP-glucose 4,6-dehydratase</fullName>
        <ecNumber evidence="3">4.2.1.46</ecNumber>
    </submittedName>
</protein>
<evidence type="ECO:0000256" key="1">
    <source>
        <dbReference type="ARBA" id="ARBA00007637"/>
    </source>
</evidence>